<dbReference type="Gene3D" id="2.60.120.10">
    <property type="entry name" value="Jelly Rolls"/>
    <property type="match status" value="1"/>
</dbReference>
<evidence type="ECO:0000313" key="2">
    <source>
        <dbReference type="EMBL" id="MBT1709660.1"/>
    </source>
</evidence>
<dbReference type="Proteomes" id="UP001319080">
    <property type="component" value="Unassembled WGS sequence"/>
</dbReference>
<evidence type="ECO:0000313" key="3">
    <source>
        <dbReference type="Proteomes" id="UP001319080"/>
    </source>
</evidence>
<dbReference type="Pfam" id="PF00027">
    <property type="entry name" value="cNMP_binding"/>
    <property type="match status" value="1"/>
</dbReference>
<dbReference type="InterPro" id="IPR014710">
    <property type="entry name" value="RmlC-like_jellyroll"/>
</dbReference>
<reference evidence="2 3" key="1">
    <citation type="submission" date="2021-05" db="EMBL/GenBank/DDBJ databases">
        <title>A Polyphasic approach of four new species of the genus Ohtaekwangia: Ohtaekwangia histidinii sp. nov., Ohtaekwangia cretensis sp. nov., Ohtaekwangia indiensis sp. nov., Ohtaekwangia reichenbachii sp. nov. from diverse environment.</title>
        <authorList>
            <person name="Octaviana S."/>
        </authorList>
    </citation>
    <scope>NUCLEOTIDE SEQUENCE [LARGE SCALE GENOMIC DNA]</scope>
    <source>
        <strain evidence="2 3">PWU5</strain>
    </source>
</reference>
<protein>
    <submittedName>
        <fullName evidence="2">Crp/Fnr family transcriptional regulator</fullName>
    </submittedName>
</protein>
<dbReference type="EMBL" id="JAHESE010000015">
    <property type="protein sequence ID" value="MBT1709660.1"/>
    <property type="molecule type" value="Genomic_DNA"/>
</dbReference>
<dbReference type="PROSITE" id="PS50042">
    <property type="entry name" value="CNMP_BINDING_3"/>
    <property type="match status" value="1"/>
</dbReference>
<dbReference type="SUPFAM" id="SSF51206">
    <property type="entry name" value="cAMP-binding domain-like"/>
    <property type="match status" value="1"/>
</dbReference>
<feature type="domain" description="Cyclic nucleotide-binding" evidence="1">
    <location>
        <begin position="28"/>
        <end position="116"/>
    </location>
</feature>
<gene>
    <name evidence="2" type="ORF">KK062_15560</name>
</gene>
<organism evidence="2 3">
    <name type="scientific">Dawidia cretensis</name>
    <dbReference type="NCBI Taxonomy" id="2782350"/>
    <lineage>
        <taxon>Bacteria</taxon>
        <taxon>Pseudomonadati</taxon>
        <taxon>Bacteroidota</taxon>
        <taxon>Cytophagia</taxon>
        <taxon>Cytophagales</taxon>
        <taxon>Chryseotaleaceae</taxon>
        <taxon>Dawidia</taxon>
    </lineage>
</organism>
<dbReference type="CDD" id="cd00038">
    <property type="entry name" value="CAP_ED"/>
    <property type="match status" value="1"/>
</dbReference>
<evidence type="ECO:0000259" key="1">
    <source>
        <dbReference type="PROSITE" id="PS50042"/>
    </source>
</evidence>
<dbReference type="InterPro" id="IPR018490">
    <property type="entry name" value="cNMP-bd_dom_sf"/>
</dbReference>
<dbReference type="RefSeq" id="WP_254085239.1">
    <property type="nucleotide sequence ID" value="NZ_JAHESE010000015.1"/>
</dbReference>
<comment type="caution">
    <text evidence="2">The sequence shown here is derived from an EMBL/GenBank/DDBJ whole genome shotgun (WGS) entry which is preliminary data.</text>
</comment>
<sequence>MSNTQFFQQVRTYHPITAASEQAWAGLLREKLYRKGELLVTEGQVPRKFAFICRGLAYQSYFPPEGEMIIKYFFSENRFAASVTATMTGNPSKFAITAIEDTLVLEYDFSAFRQLVDTHQDIALFYINYLEKHWVVEKEPLEIAFRSDTAATRYQQFLLSHRHILPRLKKYHIASYLGITPTQLSRITSDR</sequence>
<accession>A0AAP2DYQ2</accession>
<name>A0AAP2DYQ2_9BACT</name>
<keyword evidence="3" id="KW-1185">Reference proteome</keyword>
<dbReference type="InterPro" id="IPR000595">
    <property type="entry name" value="cNMP-bd_dom"/>
</dbReference>
<dbReference type="AlphaFoldDB" id="A0AAP2DYQ2"/>
<proteinExistence type="predicted"/>